<dbReference type="PANTHER" id="PTHR35527:SF2">
    <property type="entry name" value="HYDROLASE"/>
    <property type="match status" value="1"/>
</dbReference>
<keyword evidence="2" id="KW-0378">Hydrolase</keyword>
<evidence type="ECO:0000256" key="2">
    <source>
        <dbReference type="ARBA" id="ARBA00022801"/>
    </source>
</evidence>
<dbReference type="PANTHER" id="PTHR35527">
    <property type="entry name" value="CHOLOYLGLYCINE HYDROLASE"/>
    <property type="match status" value="1"/>
</dbReference>
<dbReference type="EMBL" id="DQ491001">
    <property type="protein sequence ID" value="ABT13655.1"/>
    <property type="molecule type" value="Genomic_DNA"/>
</dbReference>
<dbReference type="SUPFAM" id="SSF56235">
    <property type="entry name" value="N-terminal nucleophile aminohydrolases (Ntn hydrolases)"/>
    <property type="match status" value="1"/>
</dbReference>
<dbReference type="InterPro" id="IPR052193">
    <property type="entry name" value="Peptidase_C59"/>
</dbReference>
<evidence type="ECO:0000259" key="3">
    <source>
        <dbReference type="Pfam" id="PF02275"/>
    </source>
</evidence>
<dbReference type="Gene3D" id="3.60.60.10">
    <property type="entry name" value="Penicillin V Acylase, Chain A"/>
    <property type="match status" value="1"/>
</dbReference>
<dbReference type="InterPro" id="IPR029132">
    <property type="entry name" value="CBAH/NAAA_C"/>
</dbReference>
<dbReference type="Proteomes" id="UP000246715">
    <property type="component" value="Segment"/>
</dbReference>
<reference evidence="4 5" key="1">
    <citation type="journal article" date="2007" name="Virology">
        <title>Sequence and annotation of the 314-kb MT325 and the 321-kb FR483 viruses that infect Chlorella Pbi.</title>
        <authorList>
            <person name="Fitzgerald L.A."/>
            <person name="Graves M.V."/>
            <person name="Li X."/>
            <person name="Feldblyum T."/>
            <person name="Hartigan J."/>
            <person name="Van Etten J.L."/>
        </authorList>
    </citation>
    <scope>NUCLEOTIDE SEQUENCE [LARGE SCALE GENOMIC DNA]</scope>
    <source>
        <strain evidence="4 5">MT325</strain>
    </source>
</reference>
<evidence type="ECO:0000313" key="5">
    <source>
        <dbReference type="Proteomes" id="UP000246715"/>
    </source>
</evidence>
<organismHost>
    <name type="scientific">Paramecium bursaria</name>
    <dbReference type="NCBI Taxonomy" id="74790"/>
</organismHost>
<dbReference type="Pfam" id="PF02275">
    <property type="entry name" value="CBAH"/>
    <property type="match status" value="1"/>
</dbReference>
<sequence length="279" mass="31106">MCSGIRFISKDGTVVVGRTMEFGQNILKFKKFKTTAIKGTSTPDNKILDGMNLSGLVVFVFYFPKCATYAPVTMTKINVKPTDLAMMILERCETCDDVEFLAPTVNMIDENYPPFEGTPGMHWFVTDATGTSLVLEPANGRLNVYRNDIGVFTNSPSFPEHLDEAEKVLANVSQYSNPNADSQGSGAIGLPGDFTSKSRFARLAFFSDTVVKPNNGEEAINSLIHVLNNFDIPKGAVVSRDPKTRKDNYETTIYTAYYNISKRQVLFKDYENQQIRILQ</sequence>
<dbReference type="InterPro" id="IPR029055">
    <property type="entry name" value="Ntn_hydrolases_N"/>
</dbReference>
<proteinExistence type="inferred from homology"/>
<feature type="domain" description="Choloylglycine hydrolase/NAAA C-terminal" evidence="3">
    <location>
        <begin position="2"/>
        <end position="277"/>
    </location>
</feature>
<evidence type="ECO:0000313" key="4">
    <source>
        <dbReference type="EMBL" id="ABT13655.1"/>
    </source>
</evidence>
<name>A7ITI1_PBCVM</name>
<gene>
    <name evidence="4" type="primary">M101R</name>
    <name evidence="4" type="ORF">MT325_M101R</name>
</gene>
<protein>
    <submittedName>
        <fullName evidence="4">Uncharacterized protein M101R</fullName>
    </submittedName>
</protein>
<comment type="similarity">
    <text evidence="1">Belongs to the peptidase C59 family.</text>
</comment>
<evidence type="ECO:0000256" key="1">
    <source>
        <dbReference type="ARBA" id="ARBA00006625"/>
    </source>
</evidence>
<accession>A7ITI1</accession>
<dbReference type="GO" id="GO:0016787">
    <property type="term" value="F:hydrolase activity"/>
    <property type="evidence" value="ECO:0007669"/>
    <property type="project" value="UniProtKB-KW"/>
</dbReference>
<organism evidence="4 5">
    <name type="scientific">Paramecium bursaria Chlorella virus MT325</name>
    <name type="common">PBCV-MT325</name>
    <dbReference type="NCBI Taxonomy" id="346932"/>
    <lineage>
        <taxon>Viruses</taxon>
        <taxon>Varidnaviria</taxon>
        <taxon>Bamfordvirae</taxon>
        <taxon>Nucleocytoviricota</taxon>
        <taxon>Megaviricetes</taxon>
        <taxon>Algavirales</taxon>
        <taxon>Phycodnaviridae</taxon>
        <taxon>Chlorovirus</taxon>
        <taxon>Chlorovirus conductrix</taxon>
        <taxon>Paramecium bursaria Chlorella virus A1</taxon>
    </lineage>
</organism>